<evidence type="ECO:0000313" key="2">
    <source>
        <dbReference type="EMBL" id="NUC71401.1"/>
    </source>
</evidence>
<dbReference type="InterPro" id="IPR056231">
    <property type="entry name" value="VNG_1110C-like"/>
</dbReference>
<protein>
    <submittedName>
        <fullName evidence="1">Uncharacterized protein</fullName>
    </submittedName>
</protein>
<dbReference type="OrthoDB" id="268322at2157"/>
<accession>A0A8J8KFU1</accession>
<keyword evidence="4" id="KW-1185">Reference proteome</keyword>
<dbReference type="RefSeq" id="WP_174679425.1">
    <property type="nucleotide sequence ID" value="NZ_JABUQZ010000001.1"/>
</dbReference>
<dbReference type="Proteomes" id="UP001016761">
    <property type="component" value="Unassembled WGS sequence"/>
</dbReference>
<dbReference type="Proteomes" id="UP000728647">
    <property type="component" value="Unassembled WGS sequence"/>
</dbReference>
<dbReference type="EMBL" id="JABUQZ010000001">
    <property type="protein sequence ID" value="NUC71401.1"/>
    <property type="molecule type" value="Genomic_DNA"/>
</dbReference>
<gene>
    <name evidence="1" type="ORF">HT576_16870</name>
    <name evidence="2" type="ORF">HTZ84_03600</name>
</gene>
<dbReference type="AlphaFoldDB" id="A0A8J8KFU1"/>
<evidence type="ECO:0000313" key="3">
    <source>
        <dbReference type="Proteomes" id="UP000728647"/>
    </source>
</evidence>
<dbReference type="EMBL" id="JABURA010000001">
    <property type="protein sequence ID" value="NUB92683.1"/>
    <property type="molecule type" value="Genomic_DNA"/>
</dbReference>
<dbReference type="Pfam" id="PF24397">
    <property type="entry name" value="VNG_1110C"/>
    <property type="match status" value="1"/>
</dbReference>
<comment type="caution">
    <text evidence="1">The sequence shown here is derived from an EMBL/GenBank/DDBJ whole genome shotgun (WGS) entry which is preliminary data.</text>
</comment>
<evidence type="ECO:0000313" key="4">
    <source>
        <dbReference type="Proteomes" id="UP001016761"/>
    </source>
</evidence>
<sequence length="67" mass="7410">MPDAARLRDSTQIVLPRETLDAVEPPLSDEFTVTVVPEGDRQCRVIGSPVEIKAASEYLARRGVTMR</sequence>
<proteinExistence type="predicted"/>
<organism evidence="1 3">
    <name type="scientific">Haloterrigena gelatinilytica</name>
    <dbReference type="NCBI Taxonomy" id="2741724"/>
    <lineage>
        <taxon>Archaea</taxon>
        <taxon>Methanobacteriati</taxon>
        <taxon>Methanobacteriota</taxon>
        <taxon>Stenosarchaea group</taxon>
        <taxon>Halobacteria</taxon>
        <taxon>Halobacteriales</taxon>
        <taxon>Natrialbaceae</taxon>
        <taxon>Haloterrigena</taxon>
    </lineage>
</organism>
<reference evidence="1 4" key="1">
    <citation type="submission" date="2020-06" db="EMBL/GenBank/DDBJ databases">
        <title>Haloterrigena sp. nov., an extremely halophilic archaeon isolated from a saline sediment.</title>
        <authorList>
            <person name="Liu B.-B."/>
        </authorList>
    </citation>
    <scope>NUCLEOTIDE SEQUENCE</scope>
    <source>
        <strain evidence="1">SYSU A121-1</strain>
        <strain evidence="2 4">SYSU A558-1</strain>
    </source>
</reference>
<name>A0A8J8KFU1_9EURY</name>
<evidence type="ECO:0000313" key="1">
    <source>
        <dbReference type="EMBL" id="NUB92683.1"/>
    </source>
</evidence>